<accession>A8HVN5</accession>
<dbReference type="Proteomes" id="UP000000270">
    <property type="component" value="Chromosome"/>
</dbReference>
<reference evidence="4 5" key="3">
    <citation type="journal article" date="2008" name="BMC Genomics">
        <title>The genome of the versatile nitrogen fixer Azorhizobium caulinodans ORS571.</title>
        <authorList>
            <person name="Lee KB."/>
            <person name="Backer P.D."/>
            <person name="Aono T."/>
            <person name="Liu CT."/>
            <person name="Suzuki S."/>
            <person name="Suzuki T."/>
            <person name="Kaneko T."/>
            <person name="Yamada M."/>
            <person name="Tabata S."/>
            <person name="Kupfer D.M."/>
            <person name="Najar F.Z."/>
            <person name="Wiley G.B."/>
            <person name="Roe B."/>
            <person name="Binnewies T.T."/>
            <person name="Ussery D.W."/>
            <person name="D'Haeze W."/>
            <person name="Herder J.D."/>
            <person name="Gevers D."/>
            <person name="Vereecke D."/>
            <person name="Holsters M."/>
            <person name="Oyaizu H."/>
        </authorList>
    </citation>
    <scope>NUCLEOTIDE SEQUENCE [LARGE SCALE GENOMIC DNA]</scope>
    <source>
        <strain evidence="5">ATCC 43989 / DSM 5975 / JCM 20966 / LMG 6465 / NBRC 14845 / NCIMB 13405 / ORS 571</strain>
    </source>
</reference>
<dbReference type="CDD" id="cd04301">
    <property type="entry name" value="NAT_SF"/>
    <property type="match status" value="1"/>
</dbReference>
<organism evidence="4 5">
    <name type="scientific">Azorhizobium caulinodans (strain ATCC 43989 / DSM 5975 / JCM 20966 / LMG 6465 / NBRC 14845 / NCIMB 13405 / ORS 571)</name>
    <dbReference type="NCBI Taxonomy" id="438753"/>
    <lineage>
        <taxon>Bacteria</taxon>
        <taxon>Pseudomonadati</taxon>
        <taxon>Pseudomonadota</taxon>
        <taxon>Alphaproteobacteria</taxon>
        <taxon>Hyphomicrobiales</taxon>
        <taxon>Xanthobacteraceae</taxon>
        <taxon>Azorhizobium</taxon>
    </lineage>
</organism>
<dbReference type="Pfam" id="PF00583">
    <property type="entry name" value="Acetyltransf_1"/>
    <property type="match status" value="1"/>
</dbReference>
<evidence type="ECO:0000256" key="1">
    <source>
        <dbReference type="ARBA" id="ARBA00022679"/>
    </source>
</evidence>
<evidence type="ECO:0000313" key="4">
    <source>
        <dbReference type="EMBL" id="BAF90335.1"/>
    </source>
</evidence>
<dbReference type="InterPro" id="IPR016181">
    <property type="entry name" value="Acyl_CoA_acyltransferase"/>
</dbReference>
<evidence type="ECO:0000259" key="3">
    <source>
        <dbReference type="PROSITE" id="PS51186"/>
    </source>
</evidence>
<evidence type="ECO:0000313" key="5">
    <source>
        <dbReference type="Proteomes" id="UP000000270"/>
    </source>
</evidence>
<sequence length="148" mass="16705">MSVVVRAPEAADEAAWRQLWAGYNDFYNADVPEEVTAHTWRRVLDPASPVFGLLAEEDGRLVGMALCVHHEGTWSLTGVCYLEDLYVDPAARGGGVGRAILDHLVAHCRAQGWTDLYWHTRDTNATARRLYDSYVAVDDHVRYRMELD</sequence>
<proteinExistence type="predicted"/>
<dbReference type="RefSeq" id="WP_012172857.1">
    <property type="nucleotide sequence ID" value="NC_009937.1"/>
</dbReference>
<dbReference type="SUPFAM" id="SSF55729">
    <property type="entry name" value="Acyl-CoA N-acyltransferases (Nat)"/>
    <property type="match status" value="1"/>
</dbReference>
<dbReference type="GO" id="GO:0016747">
    <property type="term" value="F:acyltransferase activity, transferring groups other than amino-acyl groups"/>
    <property type="evidence" value="ECO:0007669"/>
    <property type="project" value="InterPro"/>
</dbReference>
<keyword evidence="2" id="KW-0012">Acyltransferase</keyword>
<protein>
    <submittedName>
        <fullName evidence="4">Putative acetyltransferase</fullName>
    </submittedName>
</protein>
<dbReference type="eggNOG" id="COG0456">
    <property type="taxonomic scope" value="Bacteria"/>
</dbReference>
<reference evidence="4 5" key="5">
    <citation type="journal article" date="2010" name="Appl. Environ. Microbiol.">
        <title>phrR-like gene praR of Azorhizobium caulinodans ORS571 is essential for symbiosis with Sesbania rostrata and is involved in expression of reb genes.</title>
        <authorList>
            <person name="Akiba N."/>
            <person name="Aono T."/>
            <person name="Toyazaki H."/>
            <person name="Sato S."/>
            <person name="Oyaizu H."/>
        </authorList>
    </citation>
    <scope>NUCLEOTIDE SEQUENCE [LARGE SCALE GENOMIC DNA]</scope>
    <source>
        <strain evidence="5">ATCC 43989 / DSM 5975 / JCM 20966 / LMG 6465 / NBRC 14845 / NCIMB 13405 / ORS 571</strain>
    </source>
</reference>
<reference evidence="4 5" key="4">
    <citation type="journal article" date="2009" name="Appl. Environ. Microbiol.">
        <title>Comparative genome-wide transcriptional profiling of Azorhizobium caulinodans ORS571 grown under free-living and symbiotic conditions.</title>
        <authorList>
            <person name="Tsukada S."/>
            <person name="Aono T."/>
            <person name="Akiba N."/>
            <person name="Lee KB."/>
            <person name="Liu CT."/>
            <person name="Toyazaki H."/>
            <person name="Oyaizu H."/>
        </authorList>
    </citation>
    <scope>NUCLEOTIDE SEQUENCE [LARGE SCALE GENOMIC DNA]</scope>
    <source>
        <strain evidence="5">ATCC 43989 / DSM 5975 / JCM 20966 / LMG 6465 / NBRC 14845 / NCIMB 13405 / ORS 571</strain>
    </source>
</reference>
<evidence type="ECO:0000256" key="2">
    <source>
        <dbReference type="ARBA" id="ARBA00023315"/>
    </source>
</evidence>
<dbReference type="AlphaFoldDB" id="A8HVN5"/>
<dbReference type="HOGENOM" id="CLU_013985_32_1_5"/>
<dbReference type="PROSITE" id="PS51186">
    <property type="entry name" value="GNAT"/>
    <property type="match status" value="1"/>
</dbReference>
<dbReference type="STRING" id="438753.AZC_4337"/>
<dbReference type="KEGG" id="azc:AZC_4337"/>
<reference evidence="4 5" key="1">
    <citation type="journal article" date="2007" name="Appl. Environ. Microbiol.">
        <title>Rhizobial factors required for stem nodule maturation and maintenance in Sesbania rostrata-Azorhizobium caulinodans ORS571 symbiosis.</title>
        <authorList>
            <person name="Suzuki S."/>
            <person name="Aono T."/>
            <person name="Lee KB."/>
            <person name="Suzuki T."/>
            <person name="Liu CT."/>
            <person name="Miwa H."/>
            <person name="Wakao S."/>
            <person name="Iki T."/>
            <person name="Oyaizu H."/>
        </authorList>
    </citation>
    <scope>NUCLEOTIDE SEQUENCE [LARGE SCALE GENOMIC DNA]</scope>
    <source>
        <strain evidence="5">ATCC 43989 / DSM 5975 / JCM 20966 / LMG 6465 / NBRC 14845 / NCIMB 13405 / ORS 571</strain>
    </source>
</reference>
<keyword evidence="5" id="KW-1185">Reference proteome</keyword>
<dbReference type="InterPro" id="IPR050832">
    <property type="entry name" value="Bact_Acetyltransf"/>
</dbReference>
<reference evidence="5" key="2">
    <citation type="submission" date="2007-04" db="EMBL/GenBank/DDBJ databases">
        <title>Complete genome sequence of the nitrogen-fixing bacterium Azorhizobium caulinodans ORS571.</title>
        <authorList>
            <person name="Lee K.B."/>
            <person name="Backer P.D."/>
            <person name="Aono T."/>
            <person name="Liu C.T."/>
            <person name="Suzuki S."/>
            <person name="Suzuki T."/>
            <person name="Kaneko T."/>
            <person name="Yamada M."/>
            <person name="Tabata S."/>
            <person name="Kupfer D.M."/>
            <person name="Najar F.Z."/>
            <person name="Wiley G.B."/>
            <person name="Roe B."/>
            <person name="Binnewies T."/>
            <person name="Ussery D."/>
            <person name="Vereecke D."/>
            <person name="Gevers D."/>
            <person name="Holsters M."/>
            <person name="Oyaizu H."/>
        </authorList>
    </citation>
    <scope>NUCLEOTIDE SEQUENCE [LARGE SCALE GENOMIC DNA]</scope>
    <source>
        <strain evidence="5">ATCC 43989 / DSM 5975 / JCM 20966 / LMG 6465 / NBRC 14845 / NCIMB 13405 / ORS 571</strain>
    </source>
</reference>
<name>A8HVN5_AZOC5</name>
<dbReference type="Gene3D" id="3.40.630.30">
    <property type="match status" value="1"/>
</dbReference>
<reference evidence="4 5" key="6">
    <citation type="journal article" date="2011" name="Appl. Environ. Microbiol.">
        <title>Involvement of the azorhizobial chromosome partition gene (parA) in the onset of bacteroid differentiation during Sesbania rostrata stem nodule development.</title>
        <authorList>
            <person name="Liu CT."/>
            <person name="Lee KB."/>
            <person name="Wang YS."/>
            <person name="Peng MH."/>
            <person name="Lee KT."/>
            <person name="Suzuki S."/>
            <person name="Suzuki T."/>
            <person name="Oyaizu H."/>
        </authorList>
    </citation>
    <scope>NUCLEOTIDE SEQUENCE [LARGE SCALE GENOMIC DNA]</scope>
    <source>
        <strain evidence="5">ATCC 43989 / DSM 5975 / JCM 20966 / LMG 6465 / NBRC 14845 / NCIMB 13405 / ORS 571</strain>
    </source>
</reference>
<keyword evidence="1 4" id="KW-0808">Transferase</keyword>
<gene>
    <name evidence="4" type="ordered locus">AZC_4337</name>
</gene>
<dbReference type="EMBL" id="AP009384">
    <property type="protein sequence ID" value="BAF90335.1"/>
    <property type="molecule type" value="Genomic_DNA"/>
</dbReference>
<dbReference type="InterPro" id="IPR000182">
    <property type="entry name" value="GNAT_dom"/>
</dbReference>
<dbReference type="PANTHER" id="PTHR43877">
    <property type="entry name" value="AMINOALKYLPHOSPHONATE N-ACETYLTRANSFERASE-RELATED-RELATED"/>
    <property type="match status" value="1"/>
</dbReference>
<feature type="domain" description="N-acetyltransferase" evidence="3">
    <location>
        <begin position="3"/>
        <end position="148"/>
    </location>
</feature>